<feature type="compositionally biased region" description="Basic and acidic residues" evidence="1">
    <location>
        <begin position="1"/>
        <end position="12"/>
    </location>
</feature>
<protein>
    <submittedName>
        <fullName evidence="2">Chromosome 14 putative open reading frame 177</fullName>
    </submittedName>
</protein>
<evidence type="ECO:0000313" key="2">
    <source>
        <dbReference type="Ensembl" id="ENSGGOP00000011633.3"/>
    </source>
</evidence>
<proteinExistence type="predicted"/>
<reference evidence="2" key="4">
    <citation type="submission" date="2025-09" db="UniProtKB">
        <authorList>
            <consortium name="Ensembl"/>
        </authorList>
    </citation>
    <scope>IDENTIFICATION</scope>
</reference>
<evidence type="ECO:0000313" key="3">
    <source>
        <dbReference type="Proteomes" id="UP000001519"/>
    </source>
</evidence>
<dbReference type="HOGENOM" id="CLU_1991869_0_0_1"/>
<dbReference type="AlphaFoldDB" id="G3R8C9"/>
<dbReference type="GeneTree" id="ENSGT00390000012366"/>
<sequence length="126" mass="14104">MHQKEPGARLEATRGAARPHKQGTKPMITRPSVGHLGEGKRPSSQHLQSLRHNKQHARCCGISHTLPCLLKFHYIPTWKSECQRNEETSPGSCNHQIMSASTISAFCATPRFKQLFKGTAEQMSQM</sequence>
<accession>G3R8C9</accession>
<dbReference type="OMA" id="ECSTCFC"/>
<reference evidence="2" key="3">
    <citation type="submission" date="2025-08" db="UniProtKB">
        <authorList>
            <consortium name="Ensembl"/>
        </authorList>
    </citation>
    <scope>IDENTIFICATION</scope>
</reference>
<dbReference type="Pfam" id="PF17698">
    <property type="entry name" value="DUF5544"/>
    <property type="match status" value="1"/>
</dbReference>
<reference evidence="3" key="1">
    <citation type="submission" date="2011-05" db="EMBL/GenBank/DDBJ databases">
        <title>Insights into the evolution of the great apes provided by the gorilla genome.</title>
        <authorList>
            <person name="Scally A."/>
        </authorList>
    </citation>
    <scope>NUCLEOTIDE SEQUENCE [LARGE SCALE GENOMIC DNA]</scope>
</reference>
<dbReference type="Ensembl" id="ENSGGOT00000011970.3">
    <property type="protein sequence ID" value="ENSGGOP00000011633.3"/>
    <property type="gene ID" value="ENSGGOG00000011931.3"/>
</dbReference>
<dbReference type="EMBL" id="CABD030094000">
    <property type="status" value="NOT_ANNOTATED_CDS"/>
    <property type="molecule type" value="Genomic_DNA"/>
</dbReference>
<name>G3R8C9_GORGO</name>
<dbReference type="InterPro" id="IPR040821">
    <property type="entry name" value="LINC02914-like"/>
</dbReference>
<reference evidence="2 3" key="2">
    <citation type="journal article" date="2012" name="Nature">
        <title>Insights into hominid evolution from the gorilla genome sequence.</title>
        <authorList>
            <person name="Scally A."/>
            <person name="Dutheil J.Y."/>
            <person name="Hillier L.W."/>
            <person name="Jordan G.E."/>
            <person name="Goodhead I."/>
            <person name="Herrero J."/>
            <person name="Hobolth A."/>
            <person name="Lappalainen T."/>
            <person name="Mailund T."/>
            <person name="Marques-Bonet T."/>
            <person name="McCarthy S."/>
            <person name="Montgomery S.H."/>
            <person name="Schwalie P.C."/>
            <person name="Tang Y.A."/>
            <person name="Ward M.C."/>
            <person name="Xue Y."/>
            <person name="Yngvadottir B."/>
            <person name="Alkan C."/>
            <person name="Andersen L.N."/>
            <person name="Ayub Q."/>
            <person name="Ball E.V."/>
            <person name="Beal K."/>
            <person name="Bradley B.J."/>
            <person name="Chen Y."/>
            <person name="Clee C.M."/>
            <person name="Fitzgerald S."/>
            <person name="Graves T.A."/>
            <person name="Gu Y."/>
            <person name="Heath P."/>
            <person name="Heger A."/>
            <person name="Karakoc E."/>
            <person name="Kolb-Kokocinski A."/>
            <person name="Laird G.K."/>
            <person name="Lunter G."/>
            <person name="Meader S."/>
            <person name="Mort M."/>
            <person name="Mullikin J.C."/>
            <person name="Munch K."/>
            <person name="O'Connor T.D."/>
            <person name="Phillips A.D."/>
            <person name="Prado-Martinez J."/>
            <person name="Rogers A.S."/>
            <person name="Sajjadian S."/>
            <person name="Schmidt D."/>
            <person name="Shaw K."/>
            <person name="Simpson J.T."/>
            <person name="Stenson P.D."/>
            <person name="Turner D.J."/>
            <person name="Vigilant L."/>
            <person name="Vilella A.J."/>
            <person name="Whitener W."/>
            <person name="Zhu B."/>
            <person name="Cooper D.N."/>
            <person name="de Jong P."/>
            <person name="Dermitzakis E.T."/>
            <person name="Eichler E.E."/>
            <person name="Flicek P."/>
            <person name="Goldman N."/>
            <person name="Mundy N.I."/>
            <person name="Ning Z."/>
            <person name="Odom D.T."/>
            <person name="Ponting C.P."/>
            <person name="Quail M.A."/>
            <person name="Ryder O.A."/>
            <person name="Searle S.M."/>
            <person name="Warren W.C."/>
            <person name="Wilson R.K."/>
            <person name="Schierup M.H."/>
            <person name="Rogers J."/>
            <person name="Tyler-Smith C."/>
            <person name="Durbin R."/>
        </authorList>
    </citation>
    <scope>NUCLEOTIDE SEQUENCE [LARGE SCALE GENOMIC DNA]</scope>
</reference>
<dbReference type="Proteomes" id="UP000001519">
    <property type="component" value="Chromosome 14"/>
</dbReference>
<organism evidence="2 3">
    <name type="scientific">Gorilla gorilla gorilla</name>
    <name type="common">Western lowland gorilla</name>
    <dbReference type="NCBI Taxonomy" id="9595"/>
    <lineage>
        <taxon>Eukaryota</taxon>
        <taxon>Metazoa</taxon>
        <taxon>Chordata</taxon>
        <taxon>Craniata</taxon>
        <taxon>Vertebrata</taxon>
        <taxon>Euteleostomi</taxon>
        <taxon>Mammalia</taxon>
        <taxon>Eutheria</taxon>
        <taxon>Euarchontoglires</taxon>
        <taxon>Primates</taxon>
        <taxon>Haplorrhini</taxon>
        <taxon>Catarrhini</taxon>
        <taxon>Hominidae</taxon>
        <taxon>Gorilla</taxon>
    </lineage>
</organism>
<feature type="region of interest" description="Disordered" evidence="1">
    <location>
        <begin position="1"/>
        <end position="51"/>
    </location>
</feature>
<keyword evidence="3" id="KW-1185">Reference proteome</keyword>
<evidence type="ECO:0000256" key="1">
    <source>
        <dbReference type="SAM" id="MobiDB-lite"/>
    </source>
</evidence>
<dbReference type="eggNOG" id="ENOG502TFG8">
    <property type="taxonomic scope" value="Eukaryota"/>
</dbReference>
<dbReference type="InParanoid" id="G3R8C9"/>